<dbReference type="InterPro" id="IPR002818">
    <property type="entry name" value="DJ-1/PfpI"/>
</dbReference>
<dbReference type="SUPFAM" id="SSF52317">
    <property type="entry name" value="Class I glutamine amidotransferase-like"/>
    <property type="match status" value="1"/>
</dbReference>
<dbReference type="PROSITE" id="PS51276">
    <property type="entry name" value="PEPTIDASE_C56_PFPI"/>
    <property type="match status" value="1"/>
</dbReference>
<evidence type="ECO:0000259" key="2">
    <source>
        <dbReference type="Pfam" id="PF01965"/>
    </source>
</evidence>
<dbReference type="NCBIfam" id="TIGR01382">
    <property type="entry name" value="PfpI"/>
    <property type="match status" value="1"/>
</dbReference>
<keyword evidence="3" id="KW-0378">Hydrolase</keyword>
<dbReference type="GO" id="GO:0008233">
    <property type="term" value="F:peptidase activity"/>
    <property type="evidence" value="ECO:0007669"/>
    <property type="project" value="UniProtKB-KW"/>
</dbReference>
<dbReference type="InterPro" id="IPR029062">
    <property type="entry name" value="Class_I_gatase-like"/>
</dbReference>
<dbReference type="Proteomes" id="UP000248703">
    <property type="component" value="Unassembled WGS sequence"/>
</dbReference>
<protein>
    <submittedName>
        <fullName evidence="3">Protease I</fullName>
    </submittedName>
</protein>
<keyword evidence="4" id="KW-1185">Reference proteome</keyword>
<dbReference type="Pfam" id="PF01965">
    <property type="entry name" value="DJ-1_PfpI"/>
    <property type="match status" value="1"/>
</dbReference>
<proteinExistence type="inferred from homology"/>
<comment type="caution">
    <text evidence="3">The sequence shown here is derived from an EMBL/GenBank/DDBJ whole genome shotgun (WGS) entry which is preliminary data.</text>
</comment>
<dbReference type="EMBL" id="QLLO01000011">
    <property type="protein sequence ID" value="RAJ11862.1"/>
    <property type="molecule type" value="Genomic_DNA"/>
</dbReference>
<dbReference type="PANTHER" id="PTHR42733">
    <property type="entry name" value="DJ-1 PROTEIN"/>
    <property type="match status" value="1"/>
</dbReference>
<reference evidence="3 4" key="1">
    <citation type="submission" date="2018-06" db="EMBL/GenBank/DDBJ databases">
        <title>Genomic Encyclopedia of Archaeal and Bacterial Type Strains, Phase II (KMG-II): from individual species to whole genera.</title>
        <authorList>
            <person name="Goeker M."/>
        </authorList>
    </citation>
    <scope>NUCLEOTIDE SEQUENCE [LARGE SCALE GENOMIC DNA]</scope>
    <source>
        <strain evidence="3 4">DSM 24464</strain>
    </source>
</reference>
<dbReference type="GO" id="GO:0006508">
    <property type="term" value="P:proteolysis"/>
    <property type="evidence" value="ECO:0007669"/>
    <property type="project" value="UniProtKB-KW"/>
</dbReference>
<organism evidence="3 4">
    <name type="scientific">Olleya aquimaris</name>
    <dbReference type="NCBI Taxonomy" id="639310"/>
    <lineage>
        <taxon>Bacteria</taxon>
        <taxon>Pseudomonadati</taxon>
        <taxon>Bacteroidota</taxon>
        <taxon>Flavobacteriia</taxon>
        <taxon>Flavobacteriales</taxon>
        <taxon>Flavobacteriaceae</taxon>
    </lineage>
</organism>
<name>A0A327R7D8_9FLAO</name>
<dbReference type="RefSeq" id="WP_111660833.1">
    <property type="nucleotide sequence ID" value="NZ_QLLO01000011.1"/>
</dbReference>
<dbReference type="CDD" id="cd03134">
    <property type="entry name" value="GATase1_PfpI_like"/>
    <property type="match status" value="1"/>
</dbReference>
<dbReference type="Gene3D" id="3.40.50.880">
    <property type="match status" value="1"/>
</dbReference>
<gene>
    <name evidence="3" type="ORF">LY08_02571</name>
</gene>
<evidence type="ECO:0000313" key="4">
    <source>
        <dbReference type="Proteomes" id="UP000248703"/>
    </source>
</evidence>
<feature type="domain" description="DJ-1/PfpI" evidence="2">
    <location>
        <begin position="7"/>
        <end position="175"/>
    </location>
</feature>
<dbReference type="InterPro" id="IPR006286">
    <property type="entry name" value="C56_PfpI-like"/>
</dbReference>
<dbReference type="PANTHER" id="PTHR42733:SF12">
    <property type="entry name" value="PROTEINASE"/>
    <property type="match status" value="1"/>
</dbReference>
<evidence type="ECO:0000313" key="3">
    <source>
        <dbReference type="EMBL" id="RAJ11862.1"/>
    </source>
</evidence>
<comment type="similarity">
    <text evidence="1">Belongs to the peptidase C56 family.</text>
</comment>
<evidence type="ECO:0000256" key="1">
    <source>
        <dbReference type="ARBA" id="ARBA00008542"/>
    </source>
</evidence>
<accession>A0A327R7D8</accession>
<sequence>MKDLNGKKVAILATNGFEESELKEPMNALKNAGAEVHIVSENSGTIKGWKDGNWSNEYSVDKTLNDVSETDYNALVLPGGVINPDTLRRNDDAVRFVKSFFTSKKPVAAICHAPWLLAEADVLQGRKVTSYNSIKKDLVNAGAQWEDSEVVVDEGLVTSRNPNDLPAFNAKLIEEVYEGKHEMQTA</sequence>
<dbReference type="OrthoDB" id="9792284at2"/>
<keyword evidence="3" id="KW-0645">Protease</keyword>
<dbReference type="AlphaFoldDB" id="A0A327R7D8"/>